<evidence type="ECO:0000313" key="4">
    <source>
        <dbReference type="EMBL" id="GIP52467.1"/>
    </source>
</evidence>
<dbReference type="InterPro" id="IPR000845">
    <property type="entry name" value="Nucleoside_phosphorylase_d"/>
</dbReference>
<feature type="domain" description="Nucleoside phosphorylase" evidence="3">
    <location>
        <begin position="62"/>
        <end position="240"/>
    </location>
</feature>
<dbReference type="InterPro" id="IPR035994">
    <property type="entry name" value="Nucleoside_phosphorylase_sf"/>
</dbReference>
<comment type="pathway">
    <text evidence="1">Quinol/quinone metabolism; menaquinone biosynthesis.</text>
</comment>
<protein>
    <recommendedName>
        <fullName evidence="1 2">Futalosine hydrolase</fullName>
        <shortName evidence="1">FL hydrolase</shortName>
        <ecNumber evidence="1 2">3.2.2.26</ecNumber>
    </recommendedName>
    <alternativeName>
        <fullName evidence="1">Futalosine nucleosidase</fullName>
    </alternativeName>
    <alternativeName>
        <fullName evidence="1">Menaquinone biosynthetic enzyme MqnB</fullName>
    </alternativeName>
</protein>
<dbReference type="CDD" id="cd17766">
    <property type="entry name" value="futalosine_nucleosidase_MqnB"/>
    <property type="match status" value="1"/>
</dbReference>
<dbReference type="InterPro" id="IPR019963">
    <property type="entry name" value="FL_hydrolase_MqnB"/>
</dbReference>
<comment type="function">
    <text evidence="1">Catalyzes the hydrolysis of futalosine (FL) to dehypoxanthine futalosine (DHFL) and hypoxanthine, a step in the biosynthesis of menaquinone (MK, vitamin K2).</text>
</comment>
<keyword evidence="1 4" id="KW-0378">Hydrolase</keyword>
<dbReference type="NCBIfam" id="TIGR03664">
    <property type="entry name" value="fut_nucase"/>
    <property type="match status" value="1"/>
</dbReference>
<dbReference type="Pfam" id="PF01048">
    <property type="entry name" value="PNP_UDP_1"/>
    <property type="match status" value="1"/>
</dbReference>
<name>A0ABQ4MA00_9BACL</name>
<dbReference type="PANTHER" id="PTHR46832:SF2">
    <property type="entry name" value="FUTALOSINE HYDROLASE"/>
    <property type="match status" value="1"/>
</dbReference>
<proteinExistence type="inferred from homology"/>
<dbReference type="Proteomes" id="UP000679992">
    <property type="component" value="Unassembled WGS sequence"/>
</dbReference>
<reference evidence="4 5" key="1">
    <citation type="submission" date="2021-03" db="EMBL/GenBank/DDBJ databases">
        <title>Antimicrobial resistance genes in bacteria isolated from Japanese honey, and their potential for conferring macrolide and lincosamide resistance in the American foulbrood pathogen Paenibacillus larvae.</title>
        <authorList>
            <person name="Okamoto M."/>
            <person name="Kumagai M."/>
            <person name="Kanamori H."/>
            <person name="Takamatsu D."/>
        </authorList>
    </citation>
    <scope>NUCLEOTIDE SEQUENCE [LARGE SCALE GENOMIC DNA]</scope>
    <source>
        <strain evidence="4 5">J42TS3</strain>
    </source>
</reference>
<dbReference type="EMBL" id="BOSL01000003">
    <property type="protein sequence ID" value="GIP52467.1"/>
    <property type="molecule type" value="Genomic_DNA"/>
</dbReference>
<sequence length="246" mass="24418">MTDRASNPSIGRDPQAPVKRVLIMTAVEAERDAVLRGLSHASAAGASSAAEAGSGPAVDVRLAGVGPALAAAATAAELAAGAYDLVVSAGIGGGFESRAPVGSLVVASEIIAADLGAETPDGFSSVDELGFGSARVTVHGGLAARWADAARDAGLPVCQGPVLTLSTVTGSAATADLLADRVPGAAAEAMEGYGVAAAAHRLGIPALEIRAISNRVGPRQRELWKIGEALQALEQACSLLPEVLQS</sequence>
<evidence type="ECO:0000256" key="1">
    <source>
        <dbReference type="HAMAP-Rule" id="MF_00991"/>
    </source>
</evidence>
<evidence type="ECO:0000259" key="3">
    <source>
        <dbReference type="Pfam" id="PF01048"/>
    </source>
</evidence>
<comment type="similarity">
    <text evidence="1">Belongs to the PNP/UDP phosphorylase family. Futalosine hydrolase subfamily.</text>
</comment>
<comment type="caution">
    <text evidence="4">The sequence shown here is derived from an EMBL/GenBank/DDBJ whole genome shotgun (WGS) entry which is preliminary data.</text>
</comment>
<dbReference type="EC" id="3.2.2.26" evidence="1 2"/>
<dbReference type="SUPFAM" id="SSF53167">
    <property type="entry name" value="Purine and uridine phosphorylases"/>
    <property type="match status" value="1"/>
</dbReference>
<dbReference type="Gene3D" id="3.40.50.1580">
    <property type="entry name" value="Nucleoside phosphorylase domain"/>
    <property type="match status" value="1"/>
</dbReference>
<dbReference type="GO" id="GO:0016787">
    <property type="term" value="F:hydrolase activity"/>
    <property type="evidence" value="ECO:0007669"/>
    <property type="project" value="UniProtKB-KW"/>
</dbReference>
<evidence type="ECO:0000313" key="5">
    <source>
        <dbReference type="Proteomes" id="UP000679992"/>
    </source>
</evidence>
<comment type="catalytic activity">
    <reaction evidence="1">
        <text>futalosine + H2O = dehypoxanthine futalosine + hypoxanthine</text>
        <dbReference type="Rhea" id="RHEA:25904"/>
        <dbReference type="ChEBI" id="CHEBI:15377"/>
        <dbReference type="ChEBI" id="CHEBI:17368"/>
        <dbReference type="ChEBI" id="CHEBI:58863"/>
        <dbReference type="ChEBI" id="CHEBI:58864"/>
        <dbReference type="EC" id="3.2.2.26"/>
    </reaction>
</comment>
<dbReference type="NCBIfam" id="NF006087">
    <property type="entry name" value="PRK08236.1"/>
    <property type="match status" value="1"/>
</dbReference>
<evidence type="ECO:0000256" key="2">
    <source>
        <dbReference type="NCBIfam" id="TIGR03664"/>
    </source>
</evidence>
<dbReference type="RefSeq" id="WP_213654249.1">
    <property type="nucleotide sequence ID" value="NZ_BOSL01000003.1"/>
</dbReference>
<gene>
    <name evidence="1 4" type="primary">mqnB</name>
    <name evidence="4" type="ORF">J42TS3_15020</name>
</gene>
<organism evidence="4 5">
    <name type="scientific">Paenibacillus vini</name>
    <dbReference type="NCBI Taxonomy" id="1476024"/>
    <lineage>
        <taxon>Bacteria</taxon>
        <taxon>Bacillati</taxon>
        <taxon>Bacillota</taxon>
        <taxon>Bacilli</taxon>
        <taxon>Bacillales</taxon>
        <taxon>Paenibacillaceae</taxon>
        <taxon>Paenibacillus</taxon>
    </lineage>
</organism>
<keyword evidence="1" id="KW-0474">Menaquinone biosynthesis</keyword>
<dbReference type="PANTHER" id="PTHR46832">
    <property type="entry name" value="5'-METHYLTHIOADENOSINE/S-ADENOSYLHOMOCYSTEINE NUCLEOSIDASE"/>
    <property type="match status" value="1"/>
</dbReference>
<accession>A0ABQ4MA00</accession>
<keyword evidence="5" id="KW-1185">Reference proteome</keyword>
<dbReference type="HAMAP" id="MF_00991">
    <property type="entry name" value="MqnB"/>
    <property type="match status" value="1"/>
</dbReference>